<evidence type="ECO:0000313" key="3">
    <source>
        <dbReference type="Proteomes" id="UP000827892"/>
    </source>
</evidence>
<sequence length="66" mass="7382">MTDSGYPANLVTVQPPYHPPPPAPGNGEKTEEEEKKMSDEDKCCWCMFACDICTEWTSIILSCLSR</sequence>
<name>A0AAE9A595_CAEBR</name>
<dbReference type="AlphaFoldDB" id="A0AAE9A595"/>
<dbReference type="Proteomes" id="UP000827892">
    <property type="component" value="Chromosome V"/>
</dbReference>
<evidence type="ECO:0000313" key="2">
    <source>
        <dbReference type="EMBL" id="ULT91733.1"/>
    </source>
</evidence>
<reference evidence="2 3" key="1">
    <citation type="submission" date="2022-02" db="EMBL/GenBank/DDBJ databases">
        <title>Chromosome-level reference genomes for two strains of Caenorhabditis briggsae: an improved platform for comparative genomics.</title>
        <authorList>
            <person name="Stevens L."/>
            <person name="Andersen E.C."/>
        </authorList>
    </citation>
    <scope>NUCLEOTIDE SEQUENCE [LARGE SCALE GENOMIC DNA]</scope>
    <source>
        <strain evidence="2">QX1410_ONT</strain>
        <tissue evidence="2">Whole-organism</tissue>
    </source>
</reference>
<protein>
    <submittedName>
        <fullName evidence="2">Uncharacterized protein</fullName>
    </submittedName>
</protein>
<organism evidence="2 3">
    <name type="scientific">Caenorhabditis briggsae</name>
    <dbReference type="NCBI Taxonomy" id="6238"/>
    <lineage>
        <taxon>Eukaryota</taxon>
        <taxon>Metazoa</taxon>
        <taxon>Ecdysozoa</taxon>
        <taxon>Nematoda</taxon>
        <taxon>Chromadorea</taxon>
        <taxon>Rhabditida</taxon>
        <taxon>Rhabditina</taxon>
        <taxon>Rhabditomorpha</taxon>
        <taxon>Rhabditoidea</taxon>
        <taxon>Rhabditidae</taxon>
        <taxon>Peloderinae</taxon>
        <taxon>Caenorhabditis</taxon>
    </lineage>
</organism>
<proteinExistence type="predicted"/>
<feature type="region of interest" description="Disordered" evidence="1">
    <location>
        <begin position="1"/>
        <end position="34"/>
    </location>
</feature>
<dbReference type="EMBL" id="CP090895">
    <property type="protein sequence ID" value="ULT91733.1"/>
    <property type="molecule type" value="Genomic_DNA"/>
</dbReference>
<accession>A0AAE9A595</accession>
<gene>
    <name evidence="2" type="ORF">L3Y34_009412</name>
</gene>
<dbReference type="OMA" id="CCKICAN"/>
<evidence type="ECO:0000256" key="1">
    <source>
        <dbReference type="SAM" id="MobiDB-lite"/>
    </source>
</evidence>